<dbReference type="SUPFAM" id="SSF50370">
    <property type="entry name" value="Ricin B-like lectins"/>
    <property type="match status" value="1"/>
</dbReference>
<dbReference type="PANTHER" id="PTHR39447">
    <property type="entry name" value="ALPHA-L-ARABINOFURANOSIDASE B"/>
    <property type="match status" value="1"/>
</dbReference>
<dbReference type="Gene3D" id="2.40.30.10">
    <property type="entry name" value="Translation factors"/>
    <property type="match status" value="1"/>
</dbReference>
<protein>
    <recommendedName>
        <fullName evidence="1">FAD-binding FR-type domain-containing protein</fullName>
    </recommendedName>
</protein>
<dbReference type="InterPro" id="IPR017927">
    <property type="entry name" value="FAD-bd_FR_type"/>
</dbReference>
<dbReference type="CDD" id="cd00322">
    <property type="entry name" value="FNR_like"/>
    <property type="match status" value="1"/>
</dbReference>
<sequence>MPNIQNCPPSTYRGEAGAPITKVRLSRICRYPVKGLGGEDLDAVVLTESGVPFDRVLALATGQIPMQPRGNWTTYEAFSALTTNNSFGLGRARVLALPADADSAPAAPRSLLDRNGAGTITVSYKGSDVVSIPVLGGLPQLTTAPTEWISHFAGGRALSLAAHFGHAYCGVYARVVRPARVSVGDSVTVVAGLHQKLNGPDTDLVVPATPRAATIAGSLQSSSTARSVVIDDPFGMLQSAAAGQYLRVHGGNAVDGWRNYTISRVDGETVRVTVQPAPDGRFSPWLSSMPEVGRILVSGPYGTAVLANGKGPITIVTAGIGITPALRLLQHLRVHTPGRPVSFIHVTQRVQEIPHTAEILEAAAGLWAHSATLFITGEGKTESLSGRELGFSAVHRGRPTPVVIGLTMMPSEAATTPVANGVYQLASAASGKCVDVTGASTANSALLIQTACAATTAQQWKVQGSGPFNLANGNSTRCIDVPSSSTVSGTQLQQYGCGDGTKSNQLWTFTASTAASGKYLVKSVATGLCISDRDGSTAGNNPIVEETCTDIARMQWSFNYVAGPTTAPTTSPTSGTPRPPCDAYAAGGTPCVAAHSTTRALYAAYSGNLYQVKRASDSTTKNITPLTAGGVANAALQDAFCTGTTCLISIIYDQSGRGNHLYQAPPGHFSGPAAGGYDNLADATAAPTTVGGHKAYGVYVVPGVGYRNNSTNGIATGDNPEGMYDVIDGTHYNGGCCFDYGNAETNGEDNGNGTMEAIYFGNTTKWGAGAGDGPWVMVDMENGVYGGSKAQDNTNDPTLTHRYLTAAIKGKPHNFAIRAGNAQTGGVTTYYNGVRPTESVLDPTVSGYDPMRKEGAIILGTGGDNSIKGAGTFYEGAMTSGYPTDAAENEVQANIVAAGYR</sequence>
<dbReference type="Gene3D" id="2.80.10.50">
    <property type="match status" value="2"/>
</dbReference>
<evidence type="ECO:0000259" key="1">
    <source>
        <dbReference type="PROSITE" id="PS51384"/>
    </source>
</evidence>
<dbReference type="InterPro" id="IPR038964">
    <property type="entry name" value="ABFB"/>
</dbReference>
<organism evidence="2 3">
    <name type="scientific">Paractinoplanes durhamensis</name>
    <dbReference type="NCBI Taxonomy" id="113563"/>
    <lineage>
        <taxon>Bacteria</taxon>
        <taxon>Bacillati</taxon>
        <taxon>Actinomycetota</taxon>
        <taxon>Actinomycetes</taxon>
        <taxon>Micromonosporales</taxon>
        <taxon>Micromonosporaceae</taxon>
        <taxon>Paractinoplanes</taxon>
    </lineage>
</organism>
<dbReference type="InterPro" id="IPR000772">
    <property type="entry name" value="Ricin_B_lectin"/>
</dbReference>
<dbReference type="Pfam" id="PF14200">
    <property type="entry name" value="RicinB_lectin_2"/>
    <property type="match status" value="2"/>
</dbReference>
<dbReference type="PANTHER" id="PTHR39447:SF2">
    <property type="entry name" value="ALPHA-L-ARABINOFURANOSIDASE B"/>
    <property type="match status" value="1"/>
</dbReference>
<keyword evidence="3" id="KW-1185">Reference proteome</keyword>
<gene>
    <name evidence="2" type="ORF">Adu01nite_90960</name>
</gene>
<dbReference type="InterPro" id="IPR011037">
    <property type="entry name" value="Pyrv_Knase-like_insert_dom_sf"/>
</dbReference>
<dbReference type="InterPro" id="IPR035992">
    <property type="entry name" value="Ricin_B-like_lectins"/>
</dbReference>
<dbReference type="SUPFAM" id="SSF52343">
    <property type="entry name" value="Ferredoxin reductase-like, C-terminal NADP-linked domain"/>
    <property type="match status" value="1"/>
</dbReference>
<dbReference type="Pfam" id="PF09206">
    <property type="entry name" value="ArabFuran-catal"/>
    <property type="match status" value="1"/>
</dbReference>
<dbReference type="SMART" id="SM00458">
    <property type="entry name" value="RICIN"/>
    <property type="match status" value="1"/>
</dbReference>
<dbReference type="PROSITE" id="PS51384">
    <property type="entry name" value="FAD_FR"/>
    <property type="match status" value="1"/>
</dbReference>
<reference evidence="2 3" key="1">
    <citation type="submission" date="2021-01" db="EMBL/GenBank/DDBJ databases">
        <title>Whole genome shotgun sequence of Actinoplanes durhamensis NBRC 14914.</title>
        <authorList>
            <person name="Komaki H."/>
            <person name="Tamura T."/>
        </authorList>
    </citation>
    <scope>NUCLEOTIDE SEQUENCE [LARGE SCALE GENOMIC DNA]</scope>
    <source>
        <strain evidence="2 3">NBRC 14914</strain>
    </source>
</reference>
<dbReference type="PROSITE" id="PS50231">
    <property type="entry name" value="RICIN_B_LECTIN"/>
    <property type="match status" value="1"/>
</dbReference>
<dbReference type="Gene3D" id="3.40.50.80">
    <property type="entry name" value="Nucleotide-binding domain of ferredoxin-NADP reductase (FNR) module"/>
    <property type="match status" value="1"/>
</dbReference>
<dbReference type="SUPFAM" id="SSF50800">
    <property type="entry name" value="PK beta-barrel domain-like"/>
    <property type="match status" value="1"/>
</dbReference>
<proteinExistence type="predicted"/>
<dbReference type="Proteomes" id="UP000637628">
    <property type="component" value="Unassembled WGS sequence"/>
</dbReference>
<evidence type="ECO:0000313" key="2">
    <source>
        <dbReference type="EMBL" id="GIE07746.1"/>
    </source>
</evidence>
<dbReference type="InterPro" id="IPR017938">
    <property type="entry name" value="Riboflavin_synthase-like_b-brl"/>
</dbReference>
<name>A0ABQ3ZD90_9ACTN</name>
<dbReference type="EMBL" id="BOML01000088">
    <property type="protein sequence ID" value="GIE07746.1"/>
    <property type="molecule type" value="Genomic_DNA"/>
</dbReference>
<dbReference type="InterPro" id="IPR013320">
    <property type="entry name" value="ConA-like_dom_sf"/>
</dbReference>
<dbReference type="SUPFAM" id="SSF49899">
    <property type="entry name" value="Concanavalin A-like lectins/glucanases"/>
    <property type="match status" value="1"/>
</dbReference>
<dbReference type="SUPFAM" id="SSF63380">
    <property type="entry name" value="Riboflavin synthase domain-like"/>
    <property type="match status" value="1"/>
</dbReference>
<dbReference type="Gene3D" id="2.60.120.200">
    <property type="match status" value="1"/>
</dbReference>
<accession>A0ABQ3ZD90</accession>
<dbReference type="InterPro" id="IPR015289">
    <property type="entry name" value="A-L-arabinofuranosidase_B_cat"/>
</dbReference>
<dbReference type="RefSeq" id="WP_203735580.1">
    <property type="nucleotide sequence ID" value="NZ_BAAATX010000046.1"/>
</dbReference>
<dbReference type="InterPro" id="IPR039261">
    <property type="entry name" value="FNR_nucleotide-bd"/>
</dbReference>
<feature type="domain" description="FAD-binding FR-type" evidence="1">
    <location>
        <begin position="208"/>
        <end position="307"/>
    </location>
</feature>
<comment type="caution">
    <text evidence="2">The sequence shown here is derived from an EMBL/GenBank/DDBJ whole genome shotgun (WGS) entry which is preliminary data.</text>
</comment>
<dbReference type="CDD" id="cd00161">
    <property type="entry name" value="beta-trefoil_Ricin-like"/>
    <property type="match status" value="1"/>
</dbReference>
<evidence type="ECO:0000313" key="3">
    <source>
        <dbReference type="Proteomes" id="UP000637628"/>
    </source>
</evidence>